<name>A0A0A2VBA7_BEABA</name>
<sequence>MDTKDFLKQLRDLRMGGWWRQMGEEACCGAVWARWTTLPWRESRSGTEEGIEMCWGNGVLVHTIGQDEDQSRGVDQCRHHRPSPSPLTLAPHPSLPTERRRRGTPKVSLVQVVFYMLKKWMPIIGAVVAGAESARLLSVARCKWIDGDRLAMPVAYGGGYVINSMCWH</sequence>
<evidence type="ECO:0000313" key="3">
    <source>
        <dbReference type="Proteomes" id="UP000030106"/>
    </source>
</evidence>
<dbReference type="Proteomes" id="UP000030106">
    <property type="component" value="Unassembled WGS sequence"/>
</dbReference>
<comment type="caution">
    <text evidence="2">The sequence shown here is derived from an EMBL/GenBank/DDBJ whole genome shotgun (WGS) entry which is preliminary data.</text>
</comment>
<accession>A0A0A2VBA7</accession>
<dbReference type="AlphaFoldDB" id="A0A0A2VBA7"/>
<dbReference type="HOGENOM" id="CLU_1586183_0_0_1"/>
<reference evidence="2 3" key="1">
    <citation type="submission" date="2012-10" db="EMBL/GenBank/DDBJ databases">
        <title>Genome sequencing and analysis of entomopathogenic fungi Beauveria bassiana D1-5.</title>
        <authorList>
            <person name="Li Q."/>
            <person name="Wang L."/>
            <person name="Zhang Z."/>
            <person name="Wang Q."/>
            <person name="Ren J."/>
            <person name="Wang M."/>
            <person name="Xu W."/>
            <person name="Wang J."/>
            <person name="Lu Y."/>
            <person name="Du Q."/>
            <person name="Sun Z."/>
        </authorList>
    </citation>
    <scope>NUCLEOTIDE SEQUENCE [LARGE SCALE GENOMIC DNA]</scope>
    <source>
        <strain evidence="2 3">D1-5</strain>
    </source>
</reference>
<dbReference type="EMBL" id="ANFO01001230">
    <property type="protein sequence ID" value="KGQ03375.1"/>
    <property type="molecule type" value="Genomic_DNA"/>
</dbReference>
<protein>
    <submittedName>
        <fullName evidence="2">Uncharacterized protein</fullName>
    </submittedName>
</protein>
<proteinExistence type="predicted"/>
<evidence type="ECO:0000256" key="1">
    <source>
        <dbReference type="SAM" id="MobiDB-lite"/>
    </source>
</evidence>
<gene>
    <name evidence="2" type="ORF">BBAD15_g11401</name>
</gene>
<evidence type="ECO:0000313" key="2">
    <source>
        <dbReference type="EMBL" id="KGQ03375.1"/>
    </source>
</evidence>
<feature type="region of interest" description="Disordered" evidence="1">
    <location>
        <begin position="71"/>
        <end position="102"/>
    </location>
</feature>
<organism evidence="2 3">
    <name type="scientific">Beauveria bassiana D1-5</name>
    <dbReference type="NCBI Taxonomy" id="1245745"/>
    <lineage>
        <taxon>Eukaryota</taxon>
        <taxon>Fungi</taxon>
        <taxon>Dikarya</taxon>
        <taxon>Ascomycota</taxon>
        <taxon>Pezizomycotina</taxon>
        <taxon>Sordariomycetes</taxon>
        <taxon>Hypocreomycetidae</taxon>
        <taxon>Hypocreales</taxon>
        <taxon>Cordycipitaceae</taxon>
        <taxon>Beauveria</taxon>
    </lineage>
</organism>